<dbReference type="InterPro" id="IPR050856">
    <property type="entry name" value="Biotin_carboxylase_complex"/>
</dbReference>
<dbReference type="PROSITE" id="PS00188">
    <property type="entry name" value="BIOTIN"/>
    <property type="match status" value="1"/>
</dbReference>
<dbReference type="InterPro" id="IPR005482">
    <property type="entry name" value="Biotin_COase_C"/>
</dbReference>
<dbReference type="Pfam" id="PF21139">
    <property type="entry name" value="BT_MCC_alpha"/>
    <property type="match status" value="1"/>
</dbReference>
<evidence type="ECO:0000259" key="10">
    <source>
        <dbReference type="PROSITE" id="PS50979"/>
    </source>
</evidence>
<dbReference type="SUPFAM" id="SSF51246">
    <property type="entry name" value="Rudiment single hybrid motif"/>
    <property type="match status" value="1"/>
</dbReference>
<dbReference type="PANTHER" id="PTHR18866">
    <property type="entry name" value="CARBOXYLASE:PYRUVATE/ACETYL-COA/PROPIONYL-COA CARBOXYLASE"/>
    <property type="match status" value="1"/>
</dbReference>
<feature type="region of interest" description="Disordered" evidence="8">
    <location>
        <begin position="772"/>
        <end position="794"/>
    </location>
</feature>
<evidence type="ECO:0000313" key="14">
    <source>
        <dbReference type="Proteomes" id="UP001165168"/>
    </source>
</evidence>
<evidence type="ECO:0000256" key="2">
    <source>
        <dbReference type="ARBA" id="ARBA00013263"/>
    </source>
</evidence>
<feature type="domain" description="ATP-grasp" evidence="9">
    <location>
        <begin position="137"/>
        <end position="336"/>
    </location>
</feature>
<dbReference type="Proteomes" id="UP000319068">
    <property type="component" value="Chromosome"/>
</dbReference>
<dbReference type="InterPro" id="IPR000089">
    <property type="entry name" value="Biotin_lipoyl"/>
</dbReference>
<dbReference type="EMBL" id="BSTG01000001">
    <property type="protein sequence ID" value="GLY55595.1"/>
    <property type="molecule type" value="Genomic_DNA"/>
</dbReference>
<evidence type="ECO:0000256" key="7">
    <source>
        <dbReference type="PROSITE-ProRule" id="PRU00409"/>
    </source>
</evidence>
<feature type="domain" description="Biotin carboxylation" evidence="10">
    <location>
        <begin position="18"/>
        <end position="471"/>
    </location>
</feature>
<evidence type="ECO:0000256" key="3">
    <source>
        <dbReference type="ARBA" id="ARBA00022598"/>
    </source>
</evidence>
<dbReference type="InterPro" id="IPR016185">
    <property type="entry name" value="PreATP-grasp_dom_sf"/>
</dbReference>
<dbReference type="Pfam" id="PF02786">
    <property type="entry name" value="CPSase_L_D2"/>
    <property type="match status" value="1"/>
</dbReference>
<dbReference type="Proteomes" id="UP001165168">
    <property type="component" value="Unassembled WGS sequence"/>
</dbReference>
<dbReference type="PANTHER" id="PTHR18866:SF33">
    <property type="entry name" value="METHYLCROTONOYL-COA CARBOXYLASE SUBUNIT ALPHA, MITOCHONDRIAL-RELATED"/>
    <property type="match status" value="1"/>
</dbReference>
<dbReference type="SUPFAM" id="SSF52440">
    <property type="entry name" value="PreATP-grasp domain"/>
    <property type="match status" value="1"/>
</dbReference>
<feature type="region of interest" description="Disordered" evidence="8">
    <location>
        <begin position="473"/>
        <end position="521"/>
    </location>
</feature>
<comment type="cofactor">
    <cofactor evidence="1">
        <name>biotin</name>
        <dbReference type="ChEBI" id="CHEBI:57586"/>
    </cofactor>
</comment>
<dbReference type="CDD" id="cd06850">
    <property type="entry name" value="biotinyl_domain"/>
    <property type="match status" value="1"/>
</dbReference>
<dbReference type="GO" id="GO:0005524">
    <property type="term" value="F:ATP binding"/>
    <property type="evidence" value="ECO:0007669"/>
    <property type="project" value="UniProtKB-UniRule"/>
</dbReference>
<reference evidence="12 13" key="1">
    <citation type="submission" date="2019-07" db="EMBL/GenBank/DDBJ databases">
        <title>Complete Genome Sequence and Methylome Analysis of Arthrobacter luteus NEB113.</title>
        <authorList>
            <person name="Fomenkov A."/>
            <person name="Anton B.P."/>
            <person name="Vincze T."/>
            <person name="Roberts R.J."/>
        </authorList>
    </citation>
    <scope>NUCLEOTIDE SEQUENCE [LARGE SCALE GENOMIC DNA]</scope>
    <source>
        <strain evidence="12 13">NEB113</strain>
    </source>
</reference>
<dbReference type="SUPFAM" id="SSF51230">
    <property type="entry name" value="Single hybrid motif"/>
    <property type="match status" value="1"/>
</dbReference>
<dbReference type="Gene3D" id="3.30.470.20">
    <property type="entry name" value="ATP-grasp fold, B domain"/>
    <property type="match status" value="1"/>
</dbReference>
<name>A0AAV5P5I8_CELCE</name>
<feature type="compositionally biased region" description="Basic and acidic residues" evidence="8">
    <location>
        <begin position="681"/>
        <end position="690"/>
    </location>
</feature>
<dbReference type="GO" id="GO:0046872">
    <property type="term" value="F:metal ion binding"/>
    <property type="evidence" value="ECO:0007669"/>
    <property type="project" value="InterPro"/>
</dbReference>
<reference evidence="11" key="2">
    <citation type="submission" date="2023-03" db="EMBL/GenBank/DDBJ databases">
        <title>Cellulosimicrobium cellulans NBRC 103059.</title>
        <authorList>
            <person name="Ichikawa N."/>
            <person name="Sato H."/>
            <person name="Tonouchi N."/>
        </authorList>
    </citation>
    <scope>NUCLEOTIDE SEQUENCE</scope>
    <source>
        <strain evidence="11">NBRC 103059</strain>
    </source>
</reference>
<dbReference type="AlphaFoldDB" id="A0AAV5P5I8"/>
<evidence type="ECO:0000313" key="13">
    <source>
        <dbReference type="Proteomes" id="UP000319068"/>
    </source>
</evidence>
<feature type="compositionally biased region" description="Gly residues" evidence="8">
    <location>
        <begin position="475"/>
        <end position="485"/>
    </location>
</feature>
<dbReference type="InterPro" id="IPR005481">
    <property type="entry name" value="BC-like_N"/>
</dbReference>
<dbReference type="EMBL" id="CP041694">
    <property type="protein sequence ID" value="QDP74393.1"/>
    <property type="molecule type" value="Genomic_DNA"/>
</dbReference>
<keyword evidence="6" id="KW-0092">Biotin</keyword>
<dbReference type="SUPFAM" id="SSF56059">
    <property type="entry name" value="Glutathione synthetase ATP-binding domain-like"/>
    <property type="match status" value="1"/>
</dbReference>
<evidence type="ECO:0000259" key="9">
    <source>
        <dbReference type="PROSITE" id="PS50975"/>
    </source>
</evidence>
<evidence type="ECO:0000313" key="11">
    <source>
        <dbReference type="EMBL" id="GLY55595.1"/>
    </source>
</evidence>
<dbReference type="Pfam" id="PF02785">
    <property type="entry name" value="Biotin_carb_C"/>
    <property type="match status" value="1"/>
</dbReference>
<evidence type="ECO:0000256" key="5">
    <source>
        <dbReference type="ARBA" id="ARBA00022840"/>
    </source>
</evidence>
<dbReference type="InterPro" id="IPR001882">
    <property type="entry name" value="Biotin_BS"/>
</dbReference>
<dbReference type="InterPro" id="IPR005479">
    <property type="entry name" value="CPAse_ATP-bd"/>
</dbReference>
<evidence type="ECO:0000256" key="1">
    <source>
        <dbReference type="ARBA" id="ARBA00001953"/>
    </source>
</evidence>
<dbReference type="Gene3D" id="2.40.50.100">
    <property type="match status" value="1"/>
</dbReference>
<evidence type="ECO:0000256" key="6">
    <source>
        <dbReference type="ARBA" id="ARBA00023267"/>
    </source>
</evidence>
<evidence type="ECO:0000256" key="8">
    <source>
        <dbReference type="SAM" id="MobiDB-lite"/>
    </source>
</evidence>
<dbReference type="SMART" id="SM00878">
    <property type="entry name" value="Biotin_carb_C"/>
    <property type="match status" value="1"/>
</dbReference>
<dbReference type="InterPro" id="IPR011764">
    <property type="entry name" value="Biotin_carboxylation_dom"/>
</dbReference>
<gene>
    <name evidence="11" type="ORF">Ccel01_01970</name>
    <name evidence="12" type="ORF">FOG94_03765</name>
</gene>
<dbReference type="PROSITE" id="PS50979">
    <property type="entry name" value="BC"/>
    <property type="match status" value="1"/>
</dbReference>
<feature type="region of interest" description="Disordered" evidence="8">
    <location>
        <begin position="681"/>
        <end position="708"/>
    </location>
</feature>
<dbReference type="FunFam" id="3.30.470.20:FF:000028">
    <property type="entry name" value="Methylcrotonoyl-CoA carboxylase subunit alpha, mitochondrial"/>
    <property type="match status" value="1"/>
</dbReference>
<dbReference type="InterPro" id="IPR011761">
    <property type="entry name" value="ATP-grasp"/>
</dbReference>
<keyword evidence="3" id="KW-0436">Ligase</keyword>
<proteinExistence type="predicted"/>
<dbReference type="InterPro" id="IPR011054">
    <property type="entry name" value="Rudment_hybrid_motif"/>
</dbReference>
<organism evidence="11 14">
    <name type="scientific">Cellulosimicrobium cellulans</name>
    <name type="common">Arthrobacter luteus</name>
    <dbReference type="NCBI Taxonomy" id="1710"/>
    <lineage>
        <taxon>Bacteria</taxon>
        <taxon>Bacillati</taxon>
        <taxon>Actinomycetota</taxon>
        <taxon>Actinomycetes</taxon>
        <taxon>Micrococcales</taxon>
        <taxon>Promicromonosporaceae</taxon>
        <taxon>Cellulosimicrobium</taxon>
    </lineage>
</organism>
<dbReference type="RefSeq" id="WP_137279915.1">
    <property type="nucleotide sequence ID" value="NZ_BSTG01000001.1"/>
</dbReference>
<protein>
    <recommendedName>
        <fullName evidence="2">biotin carboxylase</fullName>
        <ecNumber evidence="2">6.3.4.14</ecNumber>
    </recommendedName>
</protein>
<dbReference type="GO" id="GO:0004075">
    <property type="term" value="F:biotin carboxylase activity"/>
    <property type="evidence" value="ECO:0007669"/>
    <property type="project" value="UniProtKB-EC"/>
</dbReference>
<sequence>MTSRTFLDATAHPSGGTGFRTVLVANRGEIACRVIGTLRRLGVRSVAVFSDADADARHVREADVAVRLGPAPATQSYLDVDAVVAAAVATGAEAVHPGYGFLSENPALARACERAGIAFVGPGVDALEAMADKLAAKSIVGARGVPVVPGAGEPGMSDDDLLAAAGAVGFPLLVKPSAGGGGKGMVVVRAEADLPGALASARRVAASSFGDGTLLLERLVEAPRHIEVQVLADTHGTVVHLGERECSLQRRHQKVVEEAPSPLLTAEQRARMGEAACEVARSVGYVGAGTVEFLVPAASPDEFFFIEMNTRLQVEHPVTEMVTGLDLVALQLRVAAGEPLGLAQSDVVLRGHAVEARLYAESPERGFLPATGSVRVYDDGEAPAGPGAAPLRLDSGICAGSVVGGHYDPMLAKAVAWGETRDEAVGRLDGLLARTVVLGVETNTAFLRSLLADDDVRAGRLDTGLIDRLVSAGSGMAGSGEGPGGARAVYPPRPRSSGAPARPDHDGAHTPRPLASEVGSPSGGADWVELVAAALFLAEQAVVARPGGGTGHDRLLDVGVAADGDPWRAGDGWRLNGDAAARRVLLVDAGGGAHEVRVSGVVGDAVVRVPAPDDGAWPGSTTRAVRASLARDPGVDGAWWLTLDGVRERVRLALDAPPADGEPATVWVWRDGRTVALAAPDREQRAARARADRRRARGDAPGATDPEVRAAMPGTVVTAAADGEPVTAGDVLVTVEAMKMEHPLLAPHDGVADVRVRPGDLVRRDQVVAVVHPHDSGAAQPAAPVPQPDTQGAS</sequence>
<dbReference type="InterPro" id="IPR011053">
    <property type="entry name" value="Single_hybrid_motif"/>
</dbReference>
<keyword evidence="5 7" id="KW-0067">ATP-binding</keyword>
<dbReference type="PROSITE" id="PS00866">
    <property type="entry name" value="CPSASE_1"/>
    <property type="match status" value="1"/>
</dbReference>
<accession>A0AAV5P5I8</accession>
<keyword evidence="13" id="KW-1185">Reference proteome</keyword>
<dbReference type="Pfam" id="PF00289">
    <property type="entry name" value="Biotin_carb_N"/>
    <property type="match status" value="1"/>
</dbReference>
<dbReference type="PROSITE" id="PS50975">
    <property type="entry name" value="ATP_GRASP"/>
    <property type="match status" value="1"/>
</dbReference>
<evidence type="ECO:0000313" key="12">
    <source>
        <dbReference type="EMBL" id="QDP74393.1"/>
    </source>
</evidence>
<dbReference type="InterPro" id="IPR048429">
    <property type="entry name" value="MCC_alpha_BT"/>
</dbReference>
<evidence type="ECO:0000256" key="4">
    <source>
        <dbReference type="ARBA" id="ARBA00022741"/>
    </source>
</evidence>
<dbReference type="EC" id="6.3.4.14" evidence="2"/>
<dbReference type="PROSITE" id="PS00867">
    <property type="entry name" value="CPSASE_2"/>
    <property type="match status" value="1"/>
</dbReference>
<dbReference type="Pfam" id="PF00364">
    <property type="entry name" value="Biotin_lipoyl"/>
    <property type="match status" value="1"/>
</dbReference>
<keyword evidence="4 7" id="KW-0547">Nucleotide-binding</keyword>